<evidence type="ECO:0000259" key="2">
    <source>
        <dbReference type="PROSITE" id="PS50994"/>
    </source>
</evidence>
<dbReference type="Pfam" id="PF17921">
    <property type="entry name" value="Integrase_H2C2"/>
    <property type="match status" value="1"/>
</dbReference>
<dbReference type="InterPro" id="IPR012337">
    <property type="entry name" value="RNaseH-like_sf"/>
</dbReference>
<dbReference type="PANTHER" id="PTHR37984:SF5">
    <property type="entry name" value="PROTEIN NYNRIN-LIKE"/>
    <property type="match status" value="1"/>
</dbReference>
<sequence>MPSPEIQTTSRGPKEKRKRIMDPEEYEKLKRNIGSKRSTAYKLTNNNLFIKHDKWKRVIKQPEHKKIIAEVHNLAHSGKRRTMAKIKELYWWPDMLKHISDYIESCDSCQRDTKPKHKNPLNPIAVSGPFDIVGIDHVGPLTKSKKGYEYIIVAQDYLTKWPIAEAIITDQGAAFTRHRWRSMMELWKIKHITTSAANPQANGQVERMNQTILKSLCRTLGAKKELWPDILQLVLMDYRVSKQDTTGYSPSQLLFGRQMRLPIETDYETRETEDWEKMIKTRIAQLESIEQNQIQASERIKAKQQKMKKRYDHSIEKKEEFKVGELVLLYGPKKSKLETTATGPYRIKSIGKYNTYKLETLGGTPYLSVTGTRLNRYKDRSGNVRIEI</sequence>
<evidence type="ECO:0000256" key="1">
    <source>
        <dbReference type="SAM" id="MobiDB-lite"/>
    </source>
</evidence>
<evidence type="ECO:0000313" key="3">
    <source>
        <dbReference type="EMBL" id="CAG8608449.1"/>
    </source>
</evidence>
<dbReference type="InterPro" id="IPR036397">
    <property type="entry name" value="RNaseH_sf"/>
</dbReference>
<dbReference type="Gene3D" id="1.10.340.70">
    <property type="match status" value="1"/>
</dbReference>
<comment type="caution">
    <text evidence="3">The sequence shown here is derived from an EMBL/GenBank/DDBJ whole genome shotgun (WGS) entry which is preliminary data.</text>
</comment>
<dbReference type="GO" id="GO:0005634">
    <property type="term" value="C:nucleus"/>
    <property type="evidence" value="ECO:0007669"/>
    <property type="project" value="UniProtKB-ARBA"/>
</dbReference>
<dbReference type="GO" id="GO:0003676">
    <property type="term" value="F:nucleic acid binding"/>
    <property type="evidence" value="ECO:0007669"/>
    <property type="project" value="InterPro"/>
</dbReference>
<feature type="domain" description="Integrase catalytic" evidence="2">
    <location>
        <begin position="153"/>
        <end position="258"/>
    </location>
</feature>
<organism evidence="3 4">
    <name type="scientific">Paraglomus occultum</name>
    <dbReference type="NCBI Taxonomy" id="144539"/>
    <lineage>
        <taxon>Eukaryota</taxon>
        <taxon>Fungi</taxon>
        <taxon>Fungi incertae sedis</taxon>
        <taxon>Mucoromycota</taxon>
        <taxon>Glomeromycotina</taxon>
        <taxon>Glomeromycetes</taxon>
        <taxon>Paraglomerales</taxon>
        <taxon>Paraglomeraceae</taxon>
        <taxon>Paraglomus</taxon>
    </lineage>
</organism>
<reference evidence="3" key="1">
    <citation type="submission" date="2021-06" db="EMBL/GenBank/DDBJ databases">
        <authorList>
            <person name="Kallberg Y."/>
            <person name="Tangrot J."/>
            <person name="Rosling A."/>
        </authorList>
    </citation>
    <scope>NUCLEOTIDE SEQUENCE</scope>
    <source>
        <strain evidence="3">IA702</strain>
    </source>
</reference>
<dbReference type="InterPro" id="IPR041588">
    <property type="entry name" value="Integrase_H2C2"/>
</dbReference>
<dbReference type="InterPro" id="IPR001584">
    <property type="entry name" value="Integrase_cat-core"/>
</dbReference>
<evidence type="ECO:0000313" key="4">
    <source>
        <dbReference type="Proteomes" id="UP000789572"/>
    </source>
</evidence>
<dbReference type="AlphaFoldDB" id="A0A9N9CQP6"/>
<feature type="region of interest" description="Disordered" evidence="1">
    <location>
        <begin position="1"/>
        <end position="24"/>
    </location>
</feature>
<dbReference type="PANTHER" id="PTHR37984">
    <property type="entry name" value="PROTEIN CBG26694"/>
    <property type="match status" value="1"/>
</dbReference>
<dbReference type="GO" id="GO:0015074">
    <property type="term" value="P:DNA integration"/>
    <property type="evidence" value="ECO:0007669"/>
    <property type="project" value="InterPro"/>
</dbReference>
<keyword evidence="4" id="KW-1185">Reference proteome</keyword>
<accession>A0A9N9CQP6</accession>
<dbReference type="OrthoDB" id="5592268at2759"/>
<dbReference type="PROSITE" id="PS50994">
    <property type="entry name" value="INTEGRASE"/>
    <property type="match status" value="1"/>
</dbReference>
<dbReference type="EMBL" id="CAJVPJ010001940">
    <property type="protein sequence ID" value="CAG8608449.1"/>
    <property type="molecule type" value="Genomic_DNA"/>
</dbReference>
<proteinExistence type="predicted"/>
<dbReference type="SUPFAM" id="SSF53098">
    <property type="entry name" value="Ribonuclease H-like"/>
    <property type="match status" value="1"/>
</dbReference>
<dbReference type="Proteomes" id="UP000789572">
    <property type="component" value="Unassembled WGS sequence"/>
</dbReference>
<name>A0A9N9CQP6_9GLOM</name>
<feature type="compositionally biased region" description="Polar residues" evidence="1">
    <location>
        <begin position="1"/>
        <end position="11"/>
    </location>
</feature>
<dbReference type="Gene3D" id="3.30.420.10">
    <property type="entry name" value="Ribonuclease H-like superfamily/Ribonuclease H"/>
    <property type="match status" value="1"/>
</dbReference>
<protein>
    <submittedName>
        <fullName evidence="3">3067_t:CDS:1</fullName>
    </submittedName>
</protein>
<dbReference type="InterPro" id="IPR050951">
    <property type="entry name" value="Retrovirus_Pol_polyprotein"/>
</dbReference>
<gene>
    <name evidence="3" type="ORF">POCULU_LOCUS7828</name>
</gene>